<evidence type="ECO:0000313" key="2">
    <source>
        <dbReference type="EMBL" id="CAF2126861.1"/>
    </source>
</evidence>
<feature type="compositionally biased region" description="Polar residues" evidence="1">
    <location>
        <begin position="20"/>
        <end position="29"/>
    </location>
</feature>
<sequence>MENIRNPKNSDDHSEHISRNTRQSVDNSLSRSYTCSFCLRLGQSAVEKKTT</sequence>
<dbReference type="Proteomes" id="UP001295469">
    <property type="component" value="Chromosome A03"/>
</dbReference>
<proteinExistence type="predicted"/>
<organism evidence="2">
    <name type="scientific">Brassica napus</name>
    <name type="common">Rape</name>
    <dbReference type="NCBI Taxonomy" id="3708"/>
    <lineage>
        <taxon>Eukaryota</taxon>
        <taxon>Viridiplantae</taxon>
        <taxon>Streptophyta</taxon>
        <taxon>Embryophyta</taxon>
        <taxon>Tracheophyta</taxon>
        <taxon>Spermatophyta</taxon>
        <taxon>Magnoliopsida</taxon>
        <taxon>eudicotyledons</taxon>
        <taxon>Gunneridae</taxon>
        <taxon>Pentapetalae</taxon>
        <taxon>rosids</taxon>
        <taxon>malvids</taxon>
        <taxon>Brassicales</taxon>
        <taxon>Brassicaceae</taxon>
        <taxon>Brassiceae</taxon>
        <taxon>Brassica</taxon>
    </lineage>
</organism>
<accession>A0A816VFV4</accession>
<reference evidence="2" key="1">
    <citation type="submission" date="2021-01" db="EMBL/GenBank/DDBJ databases">
        <authorList>
            <consortium name="Genoscope - CEA"/>
            <person name="William W."/>
        </authorList>
    </citation>
    <scope>NUCLEOTIDE SEQUENCE</scope>
</reference>
<protein>
    <submittedName>
        <fullName evidence="2">(rape) hypothetical protein</fullName>
    </submittedName>
</protein>
<dbReference type="AlphaFoldDB" id="A0A816VFV4"/>
<dbReference type="Gramene" id="CDX73968">
    <property type="protein sequence ID" value="CDX73968"/>
    <property type="gene ID" value="GSBRNA2T00111700001"/>
</dbReference>
<evidence type="ECO:0000256" key="1">
    <source>
        <dbReference type="SAM" id="MobiDB-lite"/>
    </source>
</evidence>
<feature type="region of interest" description="Disordered" evidence="1">
    <location>
        <begin position="1"/>
        <end position="29"/>
    </location>
</feature>
<dbReference type="EMBL" id="HG994357">
    <property type="protein sequence ID" value="CAF2126861.1"/>
    <property type="molecule type" value="Genomic_DNA"/>
</dbReference>
<gene>
    <name evidence="2" type="ORF">DARMORV10_A03P36070.1</name>
</gene>
<feature type="compositionally biased region" description="Basic and acidic residues" evidence="1">
    <location>
        <begin position="8"/>
        <end position="18"/>
    </location>
</feature>
<name>A0A816VFV4_BRANA</name>